<dbReference type="RefSeq" id="XP_060288519.1">
    <property type="nucleotide sequence ID" value="XM_060425751.1"/>
</dbReference>
<dbReference type="GO" id="GO:0005085">
    <property type="term" value="F:guanyl-nucleotide exchange factor activity"/>
    <property type="evidence" value="ECO:0007669"/>
    <property type="project" value="UniProtKB-KW"/>
</dbReference>
<dbReference type="Proteomes" id="UP001244011">
    <property type="component" value="Unassembled WGS sequence"/>
</dbReference>
<dbReference type="Gene3D" id="1.20.870.10">
    <property type="entry name" value="Son of sevenless (SoS) protein Chain: S domain 1"/>
    <property type="match status" value="1"/>
</dbReference>
<evidence type="ECO:0000313" key="6">
    <source>
        <dbReference type="EMBL" id="KAK1772306.1"/>
    </source>
</evidence>
<keyword evidence="1 2" id="KW-0344">Guanine-nucleotide releasing factor</keyword>
<feature type="compositionally biased region" description="Basic and acidic residues" evidence="3">
    <location>
        <begin position="1388"/>
        <end position="1412"/>
    </location>
</feature>
<dbReference type="InterPro" id="IPR008937">
    <property type="entry name" value="Ras-like_GEF"/>
</dbReference>
<evidence type="ECO:0000313" key="7">
    <source>
        <dbReference type="Proteomes" id="UP001244011"/>
    </source>
</evidence>
<gene>
    <name evidence="6" type="ORF">QBC33DRAFT_510183</name>
</gene>
<dbReference type="InterPro" id="IPR001895">
    <property type="entry name" value="RASGEF_cat_dom"/>
</dbReference>
<feature type="compositionally biased region" description="Basic and acidic residues" evidence="3">
    <location>
        <begin position="108"/>
        <end position="129"/>
    </location>
</feature>
<feature type="compositionally biased region" description="Polar residues" evidence="3">
    <location>
        <begin position="853"/>
        <end position="867"/>
    </location>
</feature>
<feature type="compositionally biased region" description="Basic and acidic residues" evidence="3">
    <location>
        <begin position="759"/>
        <end position="772"/>
    </location>
</feature>
<feature type="region of interest" description="Disordered" evidence="3">
    <location>
        <begin position="15"/>
        <end position="190"/>
    </location>
</feature>
<protein>
    <recommendedName>
        <fullName evidence="8">Guanine nucleotide exchange factor LTE1</fullName>
    </recommendedName>
</protein>
<dbReference type="SUPFAM" id="SSF48366">
    <property type="entry name" value="Ras GEF"/>
    <property type="match status" value="1"/>
</dbReference>
<feature type="region of interest" description="Disordered" evidence="3">
    <location>
        <begin position="1388"/>
        <end position="1432"/>
    </location>
</feature>
<feature type="region of interest" description="Disordered" evidence="3">
    <location>
        <begin position="748"/>
        <end position="772"/>
    </location>
</feature>
<feature type="region of interest" description="Disordered" evidence="3">
    <location>
        <begin position="853"/>
        <end position="874"/>
    </location>
</feature>
<dbReference type="SMART" id="SM00229">
    <property type="entry name" value="RasGEFN"/>
    <property type="match status" value="1"/>
</dbReference>
<dbReference type="Pfam" id="PF00617">
    <property type="entry name" value="RasGEF"/>
    <property type="match status" value="1"/>
</dbReference>
<dbReference type="SMART" id="SM00147">
    <property type="entry name" value="RasGEF"/>
    <property type="match status" value="1"/>
</dbReference>
<feature type="domain" description="Ras-GEF" evidence="4">
    <location>
        <begin position="1631"/>
        <end position="1883"/>
    </location>
</feature>
<dbReference type="InterPro" id="IPR023578">
    <property type="entry name" value="Ras_GEF_dom_sf"/>
</dbReference>
<name>A0AAJ0C980_9PEZI</name>
<evidence type="ECO:0000259" key="4">
    <source>
        <dbReference type="PROSITE" id="PS50009"/>
    </source>
</evidence>
<dbReference type="GeneID" id="85308938"/>
<reference evidence="6" key="1">
    <citation type="submission" date="2023-06" db="EMBL/GenBank/DDBJ databases">
        <title>Genome-scale phylogeny and comparative genomics of the fungal order Sordariales.</title>
        <authorList>
            <consortium name="Lawrence Berkeley National Laboratory"/>
            <person name="Hensen N."/>
            <person name="Bonometti L."/>
            <person name="Westerberg I."/>
            <person name="Brannstrom I.O."/>
            <person name="Guillou S."/>
            <person name="Cros-Aarteil S."/>
            <person name="Calhoun S."/>
            <person name="Haridas S."/>
            <person name="Kuo A."/>
            <person name="Mondo S."/>
            <person name="Pangilinan J."/>
            <person name="Riley R."/>
            <person name="Labutti K."/>
            <person name="Andreopoulos B."/>
            <person name="Lipzen A."/>
            <person name="Chen C."/>
            <person name="Yanf M."/>
            <person name="Daum C."/>
            <person name="Ng V."/>
            <person name="Clum A."/>
            <person name="Steindorff A."/>
            <person name="Ohm R."/>
            <person name="Martin F."/>
            <person name="Silar P."/>
            <person name="Natvig D."/>
            <person name="Lalanne C."/>
            <person name="Gautier V."/>
            <person name="Ament-Velasquez S.L."/>
            <person name="Kruys A."/>
            <person name="Hutchinson M.I."/>
            <person name="Powell A.J."/>
            <person name="Barry K."/>
            <person name="Miller A.N."/>
            <person name="Grigoriev I.V."/>
            <person name="Debuchy R."/>
            <person name="Gladieux P."/>
            <person name="Thoren M.H."/>
            <person name="Johannesson H."/>
        </authorList>
    </citation>
    <scope>NUCLEOTIDE SEQUENCE</scope>
    <source>
        <strain evidence="6">8032-3</strain>
    </source>
</reference>
<feature type="compositionally biased region" description="Basic and acidic residues" evidence="3">
    <location>
        <begin position="145"/>
        <end position="155"/>
    </location>
</feature>
<dbReference type="InterPro" id="IPR000651">
    <property type="entry name" value="Ras-like_Gua-exchang_fac_N"/>
</dbReference>
<dbReference type="GO" id="GO:0005886">
    <property type="term" value="C:plasma membrane"/>
    <property type="evidence" value="ECO:0007669"/>
    <property type="project" value="TreeGrafter"/>
</dbReference>
<feature type="region of interest" description="Disordered" evidence="3">
    <location>
        <begin position="921"/>
        <end position="942"/>
    </location>
</feature>
<keyword evidence="7" id="KW-1185">Reference proteome</keyword>
<sequence>MTYEKYMRGHVYLTPAPPEAQAAHLTPRPMSTKQKRRSLEPPNFMAPSKTLVTAGSVPREPEPVNAMGTEPELEPEPLPTPPATAHLSTRREIHRRSKAQLSGILASDAHHPDWAGMVRDGKEEQHQQEVEWLEELQQQQQQHQEVARPKRKSQEENASGWRSKKSSQDDDKWDMTPDGGSAGREGRQFTVWNVGNNGRIYLRPSVRPANQRYPQPQFVFPTTPPSTAGLDALAIGKRGGDGDGDDTATPLTERGWTPTPAPQTLATSYLTSRGPLARTRQRRAMSDSTIPDTSVARESDVGGFKIIITQPGEDQRPKTLEDIDAGLSPLSPLSPILDISIPSWRIGTPRFSMRGTPFIHGSSYAPTEEMHPSNPSLLNRTLRDPTPELPVSASPDYVPHIQPPSPRNLVMPRFPPPLRSTYLSTHLVVEPAMFDALTFKPECDDRSIVRYAPSTGAVTAASPPRLVAEITSPSFLDYDLLSDFFLTFRSFLEPADLLRMLFSRLRWAVGQANEEIGTVVRVRTFVALRHWILNYFLDDFVIDHGLRVQFCNLLNDLVDELSQDFGERKPWVKILTELKKCWRRVCAQFWDGPDFDASAGPDIPISPGGIAGNRDSSLNPSIWERMDSDLLQLDGFFVPNSNREEMSFNAGVLRRQPRHIDYTVISGNRPGTPDNSPIEDIGRTQTSPGSITSVDVISCSFPAKNMRFAHPGASHPLAAHPVDPSSVAINADMVATTPRALMGKRVRPQHKRNGSLTDSLRDHGPSTERELYKNPETSHPLLYAGNLVRGNLFPPGQPFVEILPPSAAGGPSRRATVFQSHPAEPQKDKLMASAMSGQGMRRLLGSVRRALSTKGQTVSPTQGNFINISPIGPRGATTNRLPGTAIVPQARSPLNGAKSPVRIDLLGAEIAEDFKKAVREDSAAEAERQNTLTGGPATEASYPDEMLERSEAFASNHPGFRPLSDMAITTGSKSIVIVDDTLPMGTPRMTGALPAVNSSVEAFAEMFMPNGADLTPPNTPPGRPMGTPRRSSHIFIQQGPHPPIPVDPLSPSLPDMDTVGPDSTIARPSEDAVRPSFDQSLASPYLPPLSGVGGHFRHPSSRSYRSNSSIYRRRYASFTSGTAPQPTIRSFDATTFSEGSIDYRADVPAPQPLRVLRRRPGGDLRAVANVGDLEPGSLRRSRSVGSLTTFTDSVRSSYIQSPTGDSSGFVNIVSSDYSRDRAEAFSLGAIAEKNPKRGVSLFSTHSSKPVMRPSFEAEAKKLAQIPDDVDDDGGVESALLKLEGKYQKRMTRFSIDPLGLPAAADEPFPAAGLAEYGPTTMSEKAEHRQVQVADDHLVLLPSSPTAGDDQGSLPALSSLGKHHEDVLSFLSEESRSSYCSIPLLERGLTDDGRSKKTATREWTDRSVLRASDDDSPSPMIQQNPFDSHHPSYDFVKKTESMEKIKPGDTAPTSSPPRPSTEQSFLDVDSDDSGDNSDLSSELSAELLGSGDDGVMFAPRRHGIAVSNLPTHPLNGDSPSREAPPHPSMNSPSSPMTLVQALQMSPPNTATIPVLHDHQLWGDKPLPPTPETTPIMATAAYALNSNSPVDASGSKETLRNVPKLDIPNTHTQHVEPQRNKFSVHLPFVLAFDSEILAQQFTLIEKDALNEIDWKELIDMRWKNAEHSGINTRSWVSFLRDTDARGVEVVIARFNIMVKWAISEVVLTQGLEERARCIVKFIHIAADCRRYRNFATTSQLTIALTSNEIGRLSKTWAMVPAADMRTLRDLEALISPTRNFYNLRREMEGGGSVGAASADMGCIPFVGIYTHDLLFNAQRPSEIASSPTTAPLVNFERCRMAAGVVKTLLRLLEASSLYAFQPIEGLTERCLWMGALSDEEIRQHSEALE</sequence>
<dbReference type="PANTHER" id="PTHR23113">
    <property type="entry name" value="GUANINE NUCLEOTIDE EXCHANGE FACTOR"/>
    <property type="match status" value="1"/>
</dbReference>
<evidence type="ECO:0000256" key="1">
    <source>
        <dbReference type="ARBA" id="ARBA00022658"/>
    </source>
</evidence>
<accession>A0AAJ0C980</accession>
<feature type="region of interest" description="Disordered" evidence="3">
    <location>
        <begin position="1505"/>
        <end position="1534"/>
    </location>
</feature>
<dbReference type="PANTHER" id="PTHR23113:SF363">
    <property type="entry name" value="PROTEIN SON OF SEVENLESS"/>
    <property type="match status" value="1"/>
</dbReference>
<dbReference type="EMBL" id="MU838997">
    <property type="protein sequence ID" value="KAK1772306.1"/>
    <property type="molecule type" value="Genomic_DNA"/>
</dbReference>
<dbReference type="Gene3D" id="1.10.840.10">
    <property type="entry name" value="Ras guanine-nucleotide exchange factors catalytic domain"/>
    <property type="match status" value="1"/>
</dbReference>
<dbReference type="CDD" id="cd06224">
    <property type="entry name" value="REM"/>
    <property type="match status" value="1"/>
</dbReference>
<dbReference type="PROSITE" id="PS50009">
    <property type="entry name" value="RASGEF_CAT"/>
    <property type="match status" value="1"/>
</dbReference>
<feature type="compositionally biased region" description="Basic and acidic residues" evidence="3">
    <location>
        <begin position="166"/>
        <end position="175"/>
    </location>
</feature>
<feature type="region of interest" description="Disordered" evidence="3">
    <location>
        <begin position="1444"/>
        <end position="1481"/>
    </location>
</feature>
<feature type="compositionally biased region" description="Low complexity" evidence="3">
    <location>
        <begin position="135"/>
        <end position="144"/>
    </location>
</feature>
<feature type="domain" description="N-terminal Ras-GEF" evidence="5">
    <location>
        <begin position="454"/>
        <end position="583"/>
    </location>
</feature>
<dbReference type="PROSITE" id="PS50212">
    <property type="entry name" value="RASGEF_NTER"/>
    <property type="match status" value="1"/>
</dbReference>
<dbReference type="GO" id="GO:0007265">
    <property type="term" value="P:Ras protein signal transduction"/>
    <property type="evidence" value="ECO:0007669"/>
    <property type="project" value="TreeGrafter"/>
</dbReference>
<evidence type="ECO:0000256" key="2">
    <source>
        <dbReference type="PROSITE-ProRule" id="PRU00168"/>
    </source>
</evidence>
<comment type="caution">
    <text evidence="6">The sequence shown here is derived from an EMBL/GenBank/DDBJ whole genome shotgun (WGS) entry which is preliminary data.</text>
</comment>
<evidence type="ECO:0000259" key="5">
    <source>
        <dbReference type="PROSITE" id="PS50212"/>
    </source>
</evidence>
<dbReference type="Pfam" id="PF00618">
    <property type="entry name" value="RasGEF_N"/>
    <property type="match status" value="1"/>
</dbReference>
<feature type="region of interest" description="Disordered" evidence="3">
    <location>
        <begin position="277"/>
        <end position="296"/>
    </location>
</feature>
<organism evidence="6 7">
    <name type="scientific">Phialemonium atrogriseum</name>
    <dbReference type="NCBI Taxonomy" id="1093897"/>
    <lineage>
        <taxon>Eukaryota</taxon>
        <taxon>Fungi</taxon>
        <taxon>Dikarya</taxon>
        <taxon>Ascomycota</taxon>
        <taxon>Pezizomycotina</taxon>
        <taxon>Sordariomycetes</taxon>
        <taxon>Sordariomycetidae</taxon>
        <taxon>Cephalothecales</taxon>
        <taxon>Cephalothecaceae</taxon>
        <taxon>Phialemonium</taxon>
    </lineage>
</organism>
<evidence type="ECO:0008006" key="8">
    <source>
        <dbReference type="Google" id="ProtNLM"/>
    </source>
</evidence>
<proteinExistence type="predicted"/>
<dbReference type="InterPro" id="IPR036964">
    <property type="entry name" value="RASGEF_cat_dom_sf"/>
</dbReference>
<evidence type="ECO:0000256" key="3">
    <source>
        <dbReference type="SAM" id="MobiDB-lite"/>
    </source>
</evidence>